<dbReference type="GO" id="GO:0016787">
    <property type="term" value="F:hydrolase activity"/>
    <property type="evidence" value="ECO:0007669"/>
    <property type="project" value="UniProtKB-KW"/>
</dbReference>
<gene>
    <name evidence="3" type="ORF">CVD27_16840</name>
</gene>
<dbReference type="RefSeq" id="WP_101649054.1">
    <property type="nucleotide sequence ID" value="NZ_PGVE01000064.1"/>
</dbReference>
<reference evidence="3 4" key="1">
    <citation type="submission" date="2017-11" db="EMBL/GenBank/DDBJ databases">
        <title>Comparitive Functional Genomics of Dry Heat Resistant strains isolated from the Viking Spacecraft.</title>
        <authorList>
            <person name="Seuylemezian A."/>
            <person name="Cooper K."/>
            <person name="Vaishampayan P."/>
        </authorList>
    </citation>
    <scope>NUCLEOTIDE SEQUENCE [LARGE SCALE GENOMIC DNA]</scope>
    <source>
        <strain evidence="3 4">V32-6</strain>
    </source>
</reference>
<dbReference type="SUPFAM" id="SSF53474">
    <property type="entry name" value="alpha/beta-Hydrolases"/>
    <property type="match status" value="1"/>
</dbReference>
<keyword evidence="4" id="KW-1185">Reference proteome</keyword>
<dbReference type="Gene3D" id="3.40.50.1820">
    <property type="entry name" value="alpha/beta hydrolase"/>
    <property type="match status" value="1"/>
</dbReference>
<dbReference type="OrthoDB" id="9794725at2"/>
<protein>
    <submittedName>
        <fullName evidence="3">Alpha/beta hydrolase</fullName>
    </submittedName>
</protein>
<dbReference type="InterPro" id="IPR029058">
    <property type="entry name" value="AB_hydrolase_fold"/>
</dbReference>
<accession>A0A2N5HBF8</accession>
<dbReference type="InterPro" id="IPR049492">
    <property type="entry name" value="BD-FAE-like_dom"/>
</dbReference>
<feature type="domain" description="BD-FAE-like" evidence="2">
    <location>
        <begin position="33"/>
        <end position="246"/>
    </location>
</feature>
<evidence type="ECO:0000256" key="1">
    <source>
        <dbReference type="ARBA" id="ARBA00022801"/>
    </source>
</evidence>
<dbReference type="EMBL" id="PGVE01000064">
    <property type="protein sequence ID" value="PLS02856.1"/>
    <property type="molecule type" value="Genomic_DNA"/>
</dbReference>
<proteinExistence type="predicted"/>
<dbReference type="AlphaFoldDB" id="A0A2N5HBF8"/>
<organism evidence="3 4">
    <name type="scientific">Neobacillus cucumis</name>
    <dbReference type="NCBI Taxonomy" id="1740721"/>
    <lineage>
        <taxon>Bacteria</taxon>
        <taxon>Bacillati</taxon>
        <taxon>Bacillota</taxon>
        <taxon>Bacilli</taxon>
        <taxon>Bacillales</taxon>
        <taxon>Bacillaceae</taxon>
        <taxon>Neobacillus</taxon>
    </lineage>
</organism>
<dbReference type="Pfam" id="PF20434">
    <property type="entry name" value="BD-FAE"/>
    <property type="match status" value="1"/>
</dbReference>
<keyword evidence="1 3" id="KW-0378">Hydrolase</keyword>
<sequence>MLIEKIQLWDDSETVTLHTYILNNSMEFQKNQLRPAVVICPGGGYLGTSDREAEPVAMRFASLGYHTFVLRYTTYFKEKVKDFNNLPTPNVKSAYPQPLFDLAKAMLIIRENASKWLVDTDKIAVCGFSAGAHLSASMGVHWNSKLLNEKFQVENDVFKPNAVILGYPLVDYQLMKEKVETEANEFNKGFWEISGKAVFGTPNPSEEQLSEASPVNYVSTQTPPTFIWHTADDALVYAENSLRFATLLAKHKVPYELHVFESGVHGLSLCDETTAGDPSHLNPECKVWFELADNWLKKHFK</sequence>
<name>A0A2N5HBF8_9BACI</name>
<evidence type="ECO:0000259" key="2">
    <source>
        <dbReference type="Pfam" id="PF20434"/>
    </source>
</evidence>
<evidence type="ECO:0000313" key="3">
    <source>
        <dbReference type="EMBL" id="PLS02856.1"/>
    </source>
</evidence>
<dbReference type="PANTHER" id="PTHR48081">
    <property type="entry name" value="AB HYDROLASE SUPERFAMILY PROTEIN C4A8.06C"/>
    <property type="match status" value="1"/>
</dbReference>
<comment type="caution">
    <text evidence="3">The sequence shown here is derived from an EMBL/GenBank/DDBJ whole genome shotgun (WGS) entry which is preliminary data.</text>
</comment>
<evidence type="ECO:0000313" key="4">
    <source>
        <dbReference type="Proteomes" id="UP000234950"/>
    </source>
</evidence>
<dbReference type="Proteomes" id="UP000234950">
    <property type="component" value="Unassembled WGS sequence"/>
</dbReference>
<dbReference type="InterPro" id="IPR050300">
    <property type="entry name" value="GDXG_lipolytic_enzyme"/>
</dbReference>
<dbReference type="PANTHER" id="PTHR48081:SF6">
    <property type="entry name" value="PEPTIDASE S9 PROLYL OLIGOPEPTIDASE CATALYTIC DOMAIN-CONTAINING PROTEIN"/>
    <property type="match status" value="1"/>
</dbReference>